<dbReference type="PANTHER" id="PTHR23221:SF7">
    <property type="entry name" value="PHOSPHATIDYLINOSITOL-GLYCAN-SPECIFIC PHOSPHOLIPASE D"/>
    <property type="match status" value="1"/>
</dbReference>
<dbReference type="InterPro" id="IPR013517">
    <property type="entry name" value="FG-GAP"/>
</dbReference>
<keyword evidence="1" id="KW-0732">Signal</keyword>
<keyword evidence="6" id="KW-0812">Transmembrane</keyword>
<feature type="transmembrane region" description="Helical" evidence="6">
    <location>
        <begin position="155"/>
        <end position="176"/>
    </location>
</feature>
<dbReference type="PANTHER" id="PTHR23221">
    <property type="entry name" value="GLYCOSYLPHOSPHATIDYLINOSITOL PHOSPHOLIPASE D"/>
    <property type="match status" value="1"/>
</dbReference>
<dbReference type="EMBL" id="PFAR01000048">
    <property type="protein sequence ID" value="PIR92833.1"/>
    <property type="molecule type" value="Genomic_DNA"/>
</dbReference>
<dbReference type="PROSITE" id="PS51470">
    <property type="entry name" value="FG_GAP"/>
    <property type="match status" value="7"/>
</dbReference>
<evidence type="ECO:0000256" key="3">
    <source>
        <dbReference type="ARBA" id="ARBA00022801"/>
    </source>
</evidence>
<protein>
    <submittedName>
        <fullName evidence="7">Uncharacterized protein</fullName>
    </submittedName>
</protein>
<dbReference type="InterPro" id="IPR028994">
    <property type="entry name" value="Integrin_alpha_N"/>
</dbReference>
<dbReference type="SMART" id="SM00191">
    <property type="entry name" value="Int_alpha"/>
    <property type="match status" value="7"/>
</dbReference>
<feature type="region of interest" description="Disordered" evidence="5">
    <location>
        <begin position="1"/>
        <end position="32"/>
    </location>
</feature>
<dbReference type="Proteomes" id="UP000228626">
    <property type="component" value="Unassembled WGS sequence"/>
</dbReference>
<dbReference type="Pfam" id="PF01839">
    <property type="entry name" value="FG-GAP"/>
    <property type="match status" value="7"/>
</dbReference>
<keyword evidence="6" id="KW-0472">Membrane</keyword>
<dbReference type="SUPFAM" id="SSF69318">
    <property type="entry name" value="Integrin alpha N-terminal domain"/>
    <property type="match status" value="2"/>
</dbReference>
<evidence type="ECO:0000256" key="4">
    <source>
        <dbReference type="ARBA" id="ARBA00023180"/>
    </source>
</evidence>
<gene>
    <name evidence="7" type="ORF">COT99_04040</name>
</gene>
<evidence type="ECO:0000256" key="1">
    <source>
        <dbReference type="ARBA" id="ARBA00022729"/>
    </source>
</evidence>
<proteinExistence type="predicted"/>
<keyword evidence="2" id="KW-0677">Repeat</keyword>
<organism evidence="7 8">
    <name type="scientific">Candidatus Falkowbacteria bacterium CG10_big_fil_rev_8_21_14_0_10_43_10</name>
    <dbReference type="NCBI Taxonomy" id="1974567"/>
    <lineage>
        <taxon>Bacteria</taxon>
        <taxon>Candidatus Falkowiibacteriota</taxon>
    </lineage>
</organism>
<feature type="compositionally biased region" description="Basic and acidic residues" evidence="5">
    <location>
        <begin position="1"/>
        <end position="23"/>
    </location>
</feature>
<keyword evidence="3" id="KW-0378">Hydrolase</keyword>
<dbReference type="InterPro" id="IPR013519">
    <property type="entry name" value="Int_alpha_beta-p"/>
</dbReference>
<keyword evidence="6" id="KW-1133">Transmembrane helix</keyword>
<dbReference type="Gene3D" id="2.130.10.130">
    <property type="entry name" value="Integrin alpha, N-terminal"/>
    <property type="match status" value="4"/>
</dbReference>
<dbReference type="GO" id="GO:0016787">
    <property type="term" value="F:hydrolase activity"/>
    <property type="evidence" value="ECO:0007669"/>
    <property type="project" value="UniProtKB-KW"/>
</dbReference>
<comment type="caution">
    <text evidence="7">The sequence shown here is derived from an EMBL/GenBank/DDBJ whole genome shotgun (WGS) entry which is preliminary data.</text>
</comment>
<keyword evidence="4" id="KW-0325">Glycoprotein</keyword>
<accession>A0A2H0V162</accession>
<evidence type="ECO:0000313" key="7">
    <source>
        <dbReference type="EMBL" id="PIR92833.1"/>
    </source>
</evidence>
<evidence type="ECO:0000256" key="6">
    <source>
        <dbReference type="SAM" id="Phobius"/>
    </source>
</evidence>
<sequence>MQKEQGDNQKESDVFDAPAKEQEQAFEFSGDKSSFAEPACRQGRTPADKYEYISLAEAAGYTRFSQDYISLLVRNRKITGQKFGRNWKVRMVDIEQYIARVETKKIQRETEKELEAVSPVKRGVAKIINNISALSKTPDILLPNRPLTNFARHKLQTLMASFLIITTISFSCFFWASPVSASRAEEKFRQAIAAAVAGIADGAAAVKQKSASVLSAGIRSAGRALAQTNEVYDRDDSNFSGQLKKAGARAVIGAGEFGEFLSKNVERLEDRAGRRQEYVFGLAEGAVKEIINNADNISGDLALAVRQTFSAPLKIMPAPIRYALNSGADRGSRLLVRGAEVADQYKDQLVGESRGSVAGASESRQDKEGEKFLKRLLSFLNNTAQGQKELAGKVRDGSNRALRNFAGHQRSIGTALLDSALGATRRLQNYVARKIDSGQRVLGVKISGAGESQSTTSIWNAVGGSLVTVNNSLDYAKGAWQVEEAESKESLATLWQKALDFVLPDALKQKIAGQLETPVVTEIIREGQPATIIVTSGTATSTRIASASAVLPRALELDRIIGSPSVSGSLTVGDNLIVEDDFTLKGDLGVSGSSAFYGPVDFQAAIFSSAGDLIVNDDLTIYGAAAMNALNVSGPATVSGQLTAQSLTVSNNANIGGTLAISGQFLANNINATSFVSAGLALSSGGSLSVAKDGSIGEDLTVKESLTVGGASTFSGAVTINNNLDLNGGLDVSSNAVIGGNLNVSGTSTVGSIASTGQVSITANTDDYALLVNQQGAGNIFQLRDGGADVFTVADSASTTANFMMTIAGSIGPDATDTYSLGKVNWASSIDAANANMIINGIADNDYFGRSVFSIGDYNADGYDDILVTASQADESGTDRGRAYVFLGSSTPAALFDAANADIIINGTADSDFLGEMAHTAGGAGGDINGDGYDDFIIGAYLAEDAGTNRGRAYIFYGSSTPASVIDAENANVIINGTSDNDEFGYSVSSAGDLNGDGYDDVIIGAGKASATGTERGRAYIILGSGSLSSSLDAENADMILNGVSDDYGRFGYAVSAAGDYNKDGYDDIIVGAYQAEDAGTNRGRAYIFNGSSTPASAIDADNANIIINGAVDVDNFGLAVAGAGDLNGDGYDDVIVGAPSAEDAGTARGLAYVFYGSSTPASMIDAENANVIINGTADSDYFGWNIAPAGDLNADGYSDVLISAYLADESGTDRGRVYIFYGSKSLSSSINAENADVILDGAADSDSFGSAIAGNFDFDGNGYDDIVVGTNLADESGTDRGRAYLFLGDEIQFNNIRTRYVHAGDKLTIGDLSLTKEKITARGQLFIDTNKLSLFGGLDVRGNIGVGTTSPTVSFAIDATDAMVIPVGTTAQRPGAGYTGMLRYNISNTTFEGYNGTNWTGLGGVIDVDQDTYIIAESSSGADEDVLFFHTAGNEQMRLTSDGYLGIGTTSPSAMLTVWATSTPGVPLINALDTASSTLFGVFDSGNVGIGTSSPSALLSLSTSTVPQLRIAYNDSLYSDIYTDSSGHLNIDSAAGDIWLRDNIVPVPGSTHTVGSATNYWTHGYFDELTVNVLGVASTTVSGTLTSSFTINSDAADDEDSSLIFYRGAAGLPNATLNWDADNDRFELGTVTTPFELYAYGNLTVATTTATSTISTGGFTVGTSHFVVTSGGGDIGIGTTTPNSILNIYGAAPKITLSDSSAGIDLKHWYLQSTGGSLYLATTSDSLIDTAAPALMVNSSGYVGIGTTSPGRLLHIAGGGGGTMILDDSGGAADDMLMEFDMDGGALAVRSLKDDLTTNIDSILVLDNGNGNVRAGNFFEVGDENNDSNKTVYIDRSFTATANGFGIANTGAITGAANSDLYGAYFANNFVEAAAGTHALFAQGYFASSTIAAGVADLTDAVTLYVAGAPSGAANNYGLYVAPSAGYSAPVLITDSSNNVGIASTSPNWIFSINDAGNGFAVNSSGNIVQGGYQG</sequence>
<evidence type="ECO:0000256" key="5">
    <source>
        <dbReference type="SAM" id="MobiDB-lite"/>
    </source>
</evidence>
<evidence type="ECO:0000256" key="2">
    <source>
        <dbReference type="ARBA" id="ARBA00022737"/>
    </source>
</evidence>
<name>A0A2H0V162_9BACT</name>
<feature type="non-terminal residue" evidence="7">
    <location>
        <position position="1976"/>
    </location>
</feature>
<evidence type="ECO:0000313" key="8">
    <source>
        <dbReference type="Proteomes" id="UP000228626"/>
    </source>
</evidence>
<reference evidence="8" key="1">
    <citation type="submission" date="2017-09" db="EMBL/GenBank/DDBJ databases">
        <title>Depth-based differentiation of microbial function through sediment-hosted aquifers and enrichment of novel symbionts in the deep terrestrial subsurface.</title>
        <authorList>
            <person name="Probst A.J."/>
            <person name="Ladd B."/>
            <person name="Jarett J.K."/>
            <person name="Geller-Mcgrath D.E."/>
            <person name="Sieber C.M.K."/>
            <person name="Emerson J.B."/>
            <person name="Anantharaman K."/>
            <person name="Thomas B.C."/>
            <person name="Malmstrom R."/>
            <person name="Stieglmeier M."/>
            <person name="Klingl A."/>
            <person name="Woyke T."/>
            <person name="Ryan C.M."/>
            <person name="Banfield J.F."/>
        </authorList>
    </citation>
    <scope>NUCLEOTIDE SEQUENCE [LARGE SCALE GENOMIC DNA]</scope>
</reference>